<feature type="region of interest" description="Disordered" evidence="1">
    <location>
        <begin position="73"/>
        <end position="117"/>
    </location>
</feature>
<organism evidence="2 3">
    <name type="scientific">Ranitomeya imitator</name>
    <name type="common">mimic poison frog</name>
    <dbReference type="NCBI Taxonomy" id="111125"/>
    <lineage>
        <taxon>Eukaryota</taxon>
        <taxon>Metazoa</taxon>
        <taxon>Chordata</taxon>
        <taxon>Craniata</taxon>
        <taxon>Vertebrata</taxon>
        <taxon>Euteleostomi</taxon>
        <taxon>Amphibia</taxon>
        <taxon>Batrachia</taxon>
        <taxon>Anura</taxon>
        <taxon>Neobatrachia</taxon>
        <taxon>Hyloidea</taxon>
        <taxon>Dendrobatidae</taxon>
        <taxon>Dendrobatinae</taxon>
        <taxon>Ranitomeya</taxon>
    </lineage>
</organism>
<protein>
    <submittedName>
        <fullName evidence="2">Uncharacterized protein</fullName>
    </submittedName>
</protein>
<comment type="caution">
    <text evidence="2">The sequence shown here is derived from an EMBL/GenBank/DDBJ whole genome shotgun (WGS) entry which is preliminary data.</text>
</comment>
<sequence length="117" mass="12707">MFTLVTGDLGIVWSLESCLCDSSPAIKQRRCSDPDRCRYRCSVALCELSAGADGKGQTAECLSNYTPKHSMEYSKWQDEASRGGSTTPDLNAPSEDMLTPADGSAHTGFRSEPALYF</sequence>
<accession>A0ABN9L9K6</accession>
<keyword evidence="3" id="KW-1185">Reference proteome</keyword>
<evidence type="ECO:0000313" key="2">
    <source>
        <dbReference type="EMBL" id="CAJ0935461.1"/>
    </source>
</evidence>
<proteinExistence type="predicted"/>
<gene>
    <name evidence="2" type="ORF">RIMI_LOCUS6332118</name>
</gene>
<reference evidence="2" key="1">
    <citation type="submission" date="2023-07" db="EMBL/GenBank/DDBJ databases">
        <authorList>
            <person name="Stuckert A."/>
        </authorList>
    </citation>
    <scope>NUCLEOTIDE SEQUENCE</scope>
</reference>
<evidence type="ECO:0000313" key="3">
    <source>
        <dbReference type="Proteomes" id="UP001176940"/>
    </source>
</evidence>
<evidence type="ECO:0000256" key="1">
    <source>
        <dbReference type="SAM" id="MobiDB-lite"/>
    </source>
</evidence>
<dbReference type="EMBL" id="CAUEEQ010011305">
    <property type="protein sequence ID" value="CAJ0935461.1"/>
    <property type="molecule type" value="Genomic_DNA"/>
</dbReference>
<name>A0ABN9L9K6_9NEOB</name>
<dbReference type="Proteomes" id="UP001176940">
    <property type="component" value="Unassembled WGS sequence"/>
</dbReference>